<dbReference type="Proteomes" id="UP000294933">
    <property type="component" value="Unassembled WGS sequence"/>
</dbReference>
<accession>A0A4Y7PVW8</accession>
<name>A0A4Y7PVW8_9AGAM</name>
<sequence>MSKAGQTKSRVKHQWRIVTTAFTRRAPPAKGLQNGKTTNDTCEDAASKPTWSNSSARTSVIPAVRGPALSTRGPLRASMGPGTDAIEYSGSEDTMSVLIIPEATPTTEVAEGNQGASSSSSKVVAQQLTPREPPKESVLGNFIDHTGQSNTDTFQGKAAGWEFGKPTDGYFQPKEYLL</sequence>
<evidence type="ECO:0000313" key="3">
    <source>
        <dbReference type="Proteomes" id="UP000294933"/>
    </source>
</evidence>
<feature type="region of interest" description="Disordered" evidence="1">
    <location>
        <begin position="107"/>
        <end position="137"/>
    </location>
</feature>
<dbReference type="VEuPathDB" id="FungiDB:BD410DRAFT_805956"/>
<reference evidence="2 3" key="1">
    <citation type="submission" date="2018-06" db="EMBL/GenBank/DDBJ databases">
        <title>A transcriptomic atlas of mushroom development highlights an independent origin of complex multicellularity.</title>
        <authorList>
            <consortium name="DOE Joint Genome Institute"/>
            <person name="Krizsan K."/>
            <person name="Almasi E."/>
            <person name="Merenyi Z."/>
            <person name="Sahu N."/>
            <person name="Viragh M."/>
            <person name="Koszo T."/>
            <person name="Mondo S."/>
            <person name="Kiss B."/>
            <person name="Balint B."/>
            <person name="Kues U."/>
            <person name="Barry K."/>
            <person name="Hegedus J.C."/>
            <person name="Henrissat B."/>
            <person name="Johnson J."/>
            <person name="Lipzen A."/>
            <person name="Ohm R."/>
            <person name="Nagy I."/>
            <person name="Pangilinan J."/>
            <person name="Yan J."/>
            <person name="Xiong Y."/>
            <person name="Grigoriev I.V."/>
            <person name="Hibbett D.S."/>
            <person name="Nagy L.G."/>
        </authorList>
    </citation>
    <scope>NUCLEOTIDE SEQUENCE [LARGE SCALE GENOMIC DNA]</scope>
    <source>
        <strain evidence="2 3">SZMC22713</strain>
    </source>
</reference>
<gene>
    <name evidence="2" type="ORF">BD410DRAFT_805956</name>
</gene>
<proteinExistence type="predicted"/>
<evidence type="ECO:0000313" key="2">
    <source>
        <dbReference type="EMBL" id="TDL19178.1"/>
    </source>
</evidence>
<dbReference type="AlphaFoldDB" id="A0A4Y7PVW8"/>
<feature type="compositionally biased region" description="Polar residues" evidence="1">
    <location>
        <begin position="49"/>
        <end position="58"/>
    </location>
</feature>
<dbReference type="EMBL" id="ML170199">
    <property type="protein sequence ID" value="TDL19178.1"/>
    <property type="molecule type" value="Genomic_DNA"/>
</dbReference>
<protein>
    <submittedName>
        <fullName evidence="2">Uncharacterized protein</fullName>
    </submittedName>
</protein>
<keyword evidence="3" id="KW-1185">Reference proteome</keyword>
<feature type="region of interest" description="Disordered" evidence="1">
    <location>
        <begin position="23"/>
        <end position="84"/>
    </location>
</feature>
<evidence type="ECO:0000256" key="1">
    <source>
        <dbReference type="SAM" id="MobiDB-lite"/>
    </source>
</evidence>
<organism evidence="2 3">
    <name type="scientific">Rickenella mellea</name>
    <dbReference type="NCBI Taxonomy" id="50990"/>
    <lineage>
        <taxon>Eukaryota</taxon>
        <taxon>Fungi</taxon>
        <taxon>Dikarya</taxon>
        <taxon>Basidiomycota</taxon>
        <taxon>Agaricomycotina</taxon>
        <taxon>Agaricomycetes</taxon>
        <taxon>Hymenochaetales</taxon>
        <taxon>Rickenellaceae</taxon>
        <taxon>Rickenella</taxon>
    </lineage>
</organism>